<protein>
    <submittedName>
        <fullName evidence="3">DUF3017 domain-containing protein</fullName>
    </submittedName>
</protein>
<evidence type="ECO:0000256" key="2">
    <source>
        <dbReference type="SAM" id="Phobius"/>
    </source>
</evidence>
<dbReference type="EMBL" id="CP159872">
    <property type="protein sequence ID" value="XCM79996.1"/>
    <property type="molecule type" value="Genomic_DNA"/>
</dbReference>
<keyword evidence="2" id="KW-0472">Membrane</keyword>
<reference evidence="3" key="1">
    <citation type="submission" date="2024-06" db="EMBL/GenBank/DDBJ databases">
        <title>The genome sequences of Kitasatospora sp. strain HUAS MG31.</title>
        <authorList>
            <person name="Mo P."/>
        </authorList>
    </citation>
    <scope>NUCLEOTIDE SEQUENCE</scope>
    <source>
        <strain evidence="3">HUAS MG31</strain>
    </source>
</reference>
<accession>A0AAU8JUL5</accession>
<feature type="region of interest" description="Disordered" evidence="1">
    <location>
        <begin position="1"/>
        <end position="66"/>
    </location>
</feature>
<feature type="transmembrane region" description="Helical" evidence="2">
    <location>
        <begin position="98"/>
        <end position="117"/>
    </location>
</feature>
<dbReference type="Pfam" id="PF11222">
    <property type="entry name" value="DUF3017"/>
    <property type="match status" value="1"/>
</dbReference>
<feature type="transmembrane region" description="Helical" evidence="2">
    <location>
        <begin position="129"/>
        <end position="149"/>
    </location>
</feature>
<keyword evidence="2" id="KW-0812">Transmembrane</keyword>
<evidence type="ECO:0000313" key="3">
    <source>
        <dbReference type="EMBL" id="XCM79996.1"/>
    </source>
</evidence>
<feature type="compositionally biased region" description="Low complexity" evidence="1">
    <location>
        <begin position="31"/>
        <end position="41"/>
    </location>
</feature>
<name>A0AAU8JUL5_9ACTN</name>
<dbReference type="InterPro" id="IPR021385">
    <property type="entry name" value="DUF3017"/>
</dbReference>
<feature type="transmembrane region" description="Helical" evidence="2">
    <location>
        <begin position="75"/>
        <end position="92"/>
    </location>
</feature>
<keyword evidence="2" id="KW-1133">Transmembrane helix</keyword>
<evidence type="ECO:0000256" key="1">
    <source>
        <dbReference type="SAM" id="MobiDB-lite"/>
    </source>
</evidence>
<dbReference type="RefSeq" id="WP_354640957.1">
    <property type="nucleotide sequence ID" value="NZ_CP159872.1"/>
</dbReference>
<dbReference type="AlphaFoldDB" id="A0AAU8JUL5"/>
<proteinExistence type="predicted"/>
<gene>
    <name evidence="3" type="ORF">ABWK59_14260</name>
</gene>
<dbReference type="KEGG" id="kcm:ABWK59_14260"/>
<feature type="compositionally biased region" description="Low complexity" evidence="1">
    <location>
        <begin position="1"/>
        <end position="24"/>
    </location>
</feature>
<organism evidence="3">
    <name type="scientific">Kitasatospora camelliae</name>
    <dbReference type="NCBI Taxonomy" id="3156397"/>
    <lineage>
        <taxon>Bacteria</taxon>
        <taxon>Bacillati</taxon>
        <taxon>Actinomycetota</taxon>
        <taxon>Actinomycetes</taxon>
        <taxon>Kitasatosporales</taxon>
        <taxon>Streptomycetaceae</taxon>
        <taxon>Kitasatospora</taxon>
    </lineage>
</organism>
<sequence>MSGTKAAGTTPDGTTPDGSEPAAAGAGGTTPAGTTPAGVKPGRVRRRQVRTTGTLPPEGSAPVLDGSHPLPVRQWPITLVLAIAGLGLVITWLGDFRIGLLTVGAAALLAALLRLVLPEVGMLAVRSRFTDVSVLLVLGVVITVLTLVAQPDPWLRLPLLDNLGRLIGRPSH</sequence>